<feature type="domain" description="HD" evidence="8">
    <location>
        <begin position="38"/>
        <end position="136"/>
    </location>
</feature>
<dbReference type="InterPro" id="IPR039356">
    <property type="entry name" value="YfbR/HDDC2"/>
</dbReference>
<comment type="cofactor">
    <cofactor evidence="3">
        <name>Co(2+)</name>
        <dbReference type="ChEBI" id="CHEBI:48828"/>
    </cofactor>
</comment>
<dbReference type="Pfam" id="PF13023">
    <property type="entry name" value="HD_3"/>
    <property type="match status" value="1"/>
</dbReference>
<dbReference type="AlphaFoldDB" id="A0A0G0LBI0"/>
<keyword evidence="7" id="KW-0378">Hydrolase</keyword>
<dbReference type="InterPro" id="IPR003607">
    <property type="entry name" value="HD/PDEase_dom"/>
</dbReference>
<comment type="cofactor">
    <cofactor evidence="2">
        <name>Mn(2+)</name>
        <dbReference type="ChEBI" id="CHEBI:29035"/>
    </cofactor>
</comment>
<accession>A0A0G0LBI0</accession>
<evidence type="ECO:0000256" key="6">
    <source>
        <dbReference type="ARBA" id="ARBA00022723"/>
    </source>
</evidence>
<evidence type="ECO:0000256" key="1">
    <source>
        <dbReference type="ARBA" id="ARBA00001638"/>
    </source>
</evidence>
<dbReference type="PROSITE" id="PS51831">
    <property type="entry name" value="HD"/>
    <property type="match status" value="1"/>
</dbReference>
<dbReference type="EMBL" id="LBVL01000009">
    <property type="protein sequence ID" value="KKQ85205.1"/>
    <property type="molecule type" value="Genomic_DNA"/>
</dbReference>
<proteinExistence type="predicted"/>
<dbReference type="PANTHER" id="PTHR11845">
    <property type="entry name" value="5'-DEOXYNUCLEOTIDASE HDDC2"/>
    <property type="match status" value="1"/>
</dbReference>
<dbReference type="PANTHER" id="PTHR11845:SF13">
    <property type="entry name" value="5'-DEOXYNUCLEOTIDASE HDDC2"/>
    <property type="match status" value="1"/>
</dbReference>
<sequence length="193" mass="22618">MNNKIHKIVNFLFEVGTLRKVTRSHRQALLTNDLTDNISSHSYRVSYIGYFLAKMEKADTSKVMLMCLLHDLSESRSGDQNWIHKKYIKVFEEEILKDQLDSVPGANELINVVREYSERNSLEAKLAKDADLIDQILLLREYEWVGNKEAAIWLKGQEQEKRLFSKSAKKLATEIYIQKPSSWRNKVWTAERR</sequence>
<organism evidence="9 10">
    <name type="scientific">Candidatus Woesebacteria bacterium GW2011_GWB1_38_8</name>
    <dbReference type="NCBI Taxonomy" id="1618570"/>
    <lineage>
        <taxon>Bacteria</taxon>
        <taxon>Candidatus Woeseibacteriota</taxon>
    </lineage>
</organism>
<dbReference type="SMART" id="SM00471">
    <property type="entry name" value="HDc"/>
    <property type="match status" value="1"/>
</dbReference>
<gene>
    <name evidence="9" type="ORF">UT08_C0009G0039</name>
</gene>
<comment type="catalytic activity">
    <reaction evidence="1">
        <text>a 2'-deoxyribonucleoside 5'-phosphate + H2O = a 2'-deoxyribonucleoside + phosphate</text>
        <dbReference type="Rhea" id="RHEA:36167"/>
        <dbReference type="ChEBI" id="CHEBI:15377"/>
        <dbReference type="ChEBI" id="CHEBI:18274"/>
        <dbReference type="ChEBI" id="CHEBI:43474"/>
        <dbReference type="ChEBI" id="CHEBI:65317"/>
        <dbReference type="EC" id="3.1.3.89"/>
    </reaction>
</comment>
<name>A0A0G0LBI0_9BACT</name>
<dbReference type="GO" id="GO:0005737">
    <property type="term" value="C:cytoplasm"/>
    <property type="evidence" value="ECO:0007669"/>
    <property type="project" value="TreeGrafter"/>
</dbReference>
<protein>
    <recommendedName>
        <fullName evidence="5">5'-deoxynucleotidase</fullName>
        <ecNumber evidence="5">3.1.3.89</ecNumber>
    </recommendedName>
</protein>
<evidence type="ECO:0000313" key="10">
    <source>
        <dbReference type="Proteomes" id="UP000034081"/>
    </source>
</evidence>
<dbReference type="Proteomes" id="UP000034081">
    <property type="component" value="Unassembled WGS sequence"/>
</dbReference>
<comment type="subunit">
    <text evidence="4">Homodimer.</text>
</comment>
<evidence type="ECO:0000259" key="8">
    <source>
        <dbReference type="PROSITE" id="PS51831"/>
    </source>
</evidence>
<dbReference type="SUPFAM" id="SSF109604">
    <property type="entry name" value="HD-domain/PDEase-like"/>
    <property type="match status" value="1"/>
</dbReference>
<dbReference type="InterPro" id="IPR006674">
    <property type="entry name" value="HD_domain"/>
</dbReference>
<dbReference type="GO" id="GO:0046872">
    <property type="term" value="F:metal ion binding"/>
    <property type="evidence" value="ECO:0007669"/>
    <property type="project" value="UniProtKB-KW"/>
</dbReference>
<evidence type="ECO:0000256" key="7">
    <source>
        <dbReference type="ARBA" id="ARBA00022801"/>
    </source>
</evidence>
<evidence type="ECO:0000256" key="3">
    <source>
        <dbReference type="ARBA" id="ARBA00001941"/>
    </source>
</evidence>
<dbReference type="EC" id="3.1.3.89" evidence="5"/>
<keyword evidence="6" id="KW-0479">Metal-binding</keyword>
<reference evidence="9 10" key="1">
    <citation type="journal article" date="2015" name="Nature">
        <title>rRNA introns, odd ribosomes, and small enigmatic genomes across a large radiation of phyla.</title>
        <authorList>
            <person name="Brown C.T."/>
            <person name="Hug L.A."/>
            <person name="Thomas B.C."/>
            <person name="Sharon I."/>
            <person name="Castelle C.J."/>
            <person name="Singh A."/>
            <person name="Wilkins M.J."/>
            <person name="Williams K.H."/>
            <person name="Banfield J.F."/>
        </authorList>
    </citation>
    <scope>NUCLEOTIDE SEQUENCE [LARGE SCALE GENOMIC DNA]</scope>
</reference>
<evidence type="ECO:0000256" key="5">
    <source>
        <dbReference type="ARBA" id="ARBA00012964"/>
    </source>
</evidence>
<evidence type="ECO:0000313" key="9">
    <source>
        <dbReference type="EMBL" id="KKQ85205.1"/>
    </source>
</evidence>
<dbReference type="GO" id="GO:0002953">
    <property type="term" value="F:5'-deoxynucleotidase activity"/>
    <property type="evidence" value="ECO:0007669"/>
    <property type="project" value="UniProtKB-EC"/>
</dbReference>
<evidence type="ECO:0000256" key="2">
    <source>
        <dbReference type="ARBA" id="ARBA00001936"/>
    </source>
</evidence>
<evidence type="ECO:0000256" key="4">
    <source>
        <dbReference type="ARBA" id="ARBA00011738"/>
    </source>
</evidence>
<comment type="caution">
    <text evidence="9">The sequence shown here is derived from an EMBL/GenBank/DDBJ whole genome shotgun (WGS) entry which is preliminary data.</text>
</comment>
<dbReference type="STRING" id="1618570.UT08_C0009G0039"/>
<dbReference type="Gene3D" id="1.10.3210.10">
    <property type="entry name" value="Hypothetical protein af1432"/>
    <property type="match status" value="1"/>
</dbReference>